<sequence>MAVICGAGKSPGVVEYFTTAMGQLGLPEVPFTTMSPVWFPTLTLFRGGFALPGWDSIPGIFGDQFAFNRIMVVR</sequence>
<gene>
    <name evidence="1" type="ORF">ZHAS_00020002</name>
</gene>
<dbReference type="EMBL" id="KE525354">
    <property type="protein sequence ID" value="KFB51811.1"/>
    <property type="molecule type" value="Genomic_DNA"/>
</dbReference>
<evidence type="ECO:0000313" key="3">
    <source>
        <dbReference type="Proteomes" id="UP000030765"/>
    </source>
</evidence>
<name>A0A084WNL7_ANOSI</name>
<dbReference type="AlphaFoldDB" id="A0A084WNL7"/>
<dbReference type="VEuPathDB" id="VectorBase:ASIC020002"/>
<proteinExistence type="predicted"/>
<reference evidence="1 3" key="1">
    <citation type="journal article" date="2014" name="BMC Genomics">
        <title>Genome sequence of Anopheles sinensis provides insight into genetics basis of mosquito competence for malaria parasites.</title>
        <authorList>
            <person name="Zhou D."/>
            <person name="Zhang D."/>
            <person name="Ding G."/>
            <person name="Shi L."/>
            <person name="Hou Q."/>
            <person name="Ye Y."/>
            <person name="Xu Y."/>
            <person name="Zhou H."/>
            <person name="Xiong C."/>
            <person name="Li S."/>
            <person name="Yu J."/>
            <person name="Hong S."/>
            <person name="Yu X."/>
            <person name="Zou P."/>
            <person name="Chen C."/>
            <person name="Chang X."/>
            <person name="Wang W."/>
            <person name="Lv Y."/>
            <person name="Sun Y."/>
            <person name="Ma L."/>
            <person name="Shen B."/>
            <person name="Zhu C."/>
        </authorList>
    </citation>
    <scope>NUCLEOTIDE SEQUENCE [LARGE SCALE GENOMIC DNA]</scope>
</reference>
<evidence type="ECO:0000313" key="2">
    <source>
        <dbReference type="EnsemblMetazoa" id="ASIC020002-PA"/>
    </source>
</evidence>
<organism evidence="1">
    <name type="scientific">Anopheles sinensis</name>
    <name type="common">Mosquito</name>
    <dbReference type="NCBI Taxonomy" id="74873"/>
    <lineage>
        <taxon>Eukaryota</taxon>
        <taxon>Metazoa</taxon>
        <taxon>Ecdysozoa</taxon>
        <taxon>Arthropoda</taxon>
        <taxon>Hexapoda</taxon>
        <taxon>Insecta</taxon>
        <taxon>Pterygota</taxon>
        <taxon>Neoptera</taxon>
        <taxon>Endopterygota</taxon>
        <taxon>Diptera</taxon>
        <taxon>Nematocera</taxon>
        <taxon>Culicoidea</taxon>
        <taxon>Culicidae</taxon>
        <taxon>Anophelinae</taxon>
        <taxon>Anopheles</taxon>
    </lineage>
</organism>
<protein>
    <submittedName>
        <fullName evidence="1 2">Uncharacterized protein</fullName>
    </submittedName>
</protein>
<evidence type="ECO:0000313" key="1">
    <source>
        <dbReference type="EMBL" id="KFB51811.1"/>
    </source>
</evidence>
<dbReference type="Proteomes" id="UP000030765">
    <property type="component" value="Unassembled WGS sequence"/>
</dbReference>
<dbReference type="EnsemblMetazoa" id="ASIC020002-RA">
    <property type="protein sequence ID" value="ASIC020002-PA"/>
    <property type="gene ID" value="ASIC020002"/>
</dbReference>
<dbReference type="EMBL" id="ATLV01024627">
    <property type="status" value="NOT_ANNOTATED_CDS"/>
    <property type="molecule type" value="Genomic_DNA"/>
</dbReference>
<reference evidence="2" key="2">
    <citation type="submission" date="2020-05" db="UniProtKB">
        <authorList>
            <consortium name="EnsemblMetazoa"/>
        </authorList>
    </citation>
    <scope>IDENTIFICATION</scope>
</reference>
<keyword evidence="3" id="KW-1185">Reference proteome</keyword>
<accession>A0A084WNL7</accession>